<reference evidence="3" key="1">
    <citation type="journal article" date="2022" name="ISME J.">
        <title>Identification of active gaseous-alkane degraders at natural gas seeps.</title>
        <authorList>
            <person name="Farhan Ul Haque M."/>
            <person name="Hernandez M."/>
            <person name="Crombie A.T."/>
            <person name="Murrell J.C."/>
        </authorList>
    </citation>
    <scope>NUCLEOTIDE SEQUENCE</scope>
    <source>
        <strain evidence="3">ANDR5</strain>
    </source>
</reference>
<feature type="region of interest" description="Disordered" evidence="1">
    <location>
        <begin position="145"/>
        <end position="171"/>
    </location>
</feature>
<accession>A0ABS9YS89</accession>
<name>A0ABS9YS89_9MYCO</name>
<organism evidence="3 4">
    <name type="scientific">Candidatus Mycolicibacterium alkanivorans</name>
    <dbReference type="NCBI Taxonomy" id="2954114"/>
    <lineage>
        <taxon>Bacteria</taxon>
        <taxon>Bacillati</taxon>
        <taxon>Actinomycetota</taxon>
        <taxon>Actinomycetes</taxon>
        <taxon>Mycobacteriales</taxon>
        <taxon>Mycobacteriaceae</taxon>
        <taxon>Mycolicibacterium</taxon>
    </lineage>
</organism>
<protein>
    <recommendedName>
        <fullName evidence="5">Lipopolysaccharide assembly protein A domain-containing protein</fullName>
    </recommendedName>
</protein>
<dbReference type="Proteomes" id="UP001139068">
    <property type="component" value="Unassembled WGS sequence"/>
</dbReference>
<evidence type="ECO:0000313" key="4">
    <source>
        <dbReference type="Proteomes" id="UP001139068"/>
    </source>
</evidence>
<evidence type="ECO:0000256" key="1">
    <source>
        <dbReference type="SAM" id="MobiDB-lite"/>
    </source>
</evidence>
<dbReference type="EMBL" id="JAIVFL010000001">
    <property type="protein sequence ID" value="MCI4674081.1"/>
    <property type="molecule type" value="Genomic_DNA"/>
</dbReference>
<keyword evidence="2" id="KW-0472">Membrane</keyword>
<feature type="transmembrane region" description="Helical" evidence="2">
    <location>
        <begin position="47"/>
        <end position="69"/>
    </location>
</feature>
<evidence type="ECO:0000313" key="3">
    <source>
        <dbReference type="EMBL" id="MCI4674081.1"/>
    </source>
</evidence>
<feature type="compositionally biased region" description="Polar residues" evidence="1">
    <location>
        <begin position="152"/>
        <end position="163"/>
    </location>
</feature>
<evidence type="ECO:0000256" key="2">
    <source>
        <dbReference type="SAM" id="Phobius"/>
    </source>
</evidence>
<gene>
    <name evidence="3" type="ORF">K9U37_03615</name>
</gene>
<keyword evidence="2" id="KW-1133">Transmembrane helix</keyword>
<keyword evidence="4" id="KW-1185">Reference proteome</keyword>
<evidence type="ECO:0008006" key="5">
    <source>
        <dbReference type="Google" id="ProtNLM"/>
    </source>
</evidence>
<dbReference type="RefSeq" id="WP_243070556.1">
    <property type="nucleotide sequence ID" value="NZ_JAIVFL010000001.1"/>
</dbReference>
<keyword evidence="2" id="KW-0812">Transmembrane</keyword>
<proteinExistence type="predicted"/>
<sequence length="171" mass="18569">MLVIVGLIILLVAVIVALMGVLGNTGPTHPLTENFSVFGYHVTGSTGTLFLFGIVIGAVAMLGLSVLLAGARRTAGRGRDARRDLAKSQRETAFLSRDRDTLLEHQQVDDATRVPVNAAVATTRRTGIPWLGRWSRRRQPTDSAYFDAVDSASPQSRSALSETETNRDEHR</sequence>
<comment type="caution">
    <text evidence="3">The sequence shown here is derived from an EMBL/GenBank/DDBJ whole genome shotgun (WGS) entry which is preliminary data.</text>
</comment>